<keyword evidence="3" id="KW-1185">Reference proteome</keyword>
<comment type="caution">
    <text evidence="2">The sequence shown here is derived from an EMBL/GenBank/DDBJ whole genome shotgun (WGS) entry which is preliminary data.</text>
</comment>
<accession>A0A4R9GS11</accession>
<dbReference type="Proteomes" id="UP000297855">
    <property type="component" value="Unassembled WGS sequence"/>
</dbReference>
<sequence>MRTRPAEQKRSFEKRRVVVFSVSLLYSGALSFLQYATLGLGWHDAGMQLQVLSSCSTAMGCLWSYDWGANFLSVHASPILFAISPFVTPLPYIEWLLFLGCLGFACGATLLDLFFERICGKESVSLLLTFSFLSNPYVTATLLYLHYEIILLPLTALFALSLLDRRKIPALLSFLGLLLLKEDGWMYAISVLFLLVGIGRVGRKDLVLYAVLALAYLFGAVLFLLPKIDPPLLPLFREHWGSEPIEFLKRTFIHPQTVFVKIFTGPGKFLWFSVLALPFLTWRSLPGFAIGFLWLSAASPDRAGLAYFYGFGPTLLLFLSLPFAYRTCRKISDRFSFPRFFPVIPFVALVFVSVLCTIFPNSSLSRSPNLPTVLSAADRMDRNSAILKKLREFRSSEKKNMFASFKIATYLFRGQELKIPYKDWIGVRDGIWDPDLVVLDSFGEEPLMPPQSLEEMSRYFDRNETYERLSDTPPGIQAWKRIRPIRPRN</sequence>
<dbReference type="OrthoDB" id="318864at2"/>
<protein>
    <submittedName>
        <fullName evidence="2">DUF2079 domain-containing protein</fullName>
    </submittedName>
</protein>
<dbReference type="EMBL" id="RQEV01000007">
    <property type="protein sequence ID" value="TGK20131.1"/>
    <property type="molecule type" value="Genomic_DNA"/>
</dbReference>
<feature type="transmembrane region" description="Helical" evidence="1">
    <location>
        <begin position="144"/>
        <end position="163"/>
    </location>
</feature>
<dbReference type="Pfam" id="PF09852">
    <property type="entry name" value="DUF2079"/>
    <property type="match status" value="1"/>
</dbReference>
<name>A0A4R9GS11_9LEPT</name>
<dbReference type="RefSeq" id="WP_135812795.1">
    <property type="nucleotide sequence ID" value="NZ_RQEV01000007.1"/>
</dbReference>
<feature type="transmembrane region" description="Helical" evidence="1">
    <location>
        <begin position="207"/>
        <end position="225"/>
    </location>
</feature>
<dbReference type="AlphaFoldDB" id="A0A4R9GS11"/>
<keyword evidence="1" id="KW-1133">Transmembrane helix</keyword>
<feature type="transmembrane region" description="Helical" evidence="1">
    <location>
        <begin position="184"/>
        <end position="201"/>
    </location>
</feature>
<evidence type="ECO:0000313" key="2">
    <source>
        <dbReference type="EMBL" id="TGK20131.1"/>
    </source>
</evidence>
<evidence type="ECO:0000256" key="1">
    <source>
        <dbReference type="SAM" id="Phobius"/>
    </source>
</evidence>
<keyword evidence="1" id="KW-0812">Transmembrane</keyword>
<evidence type="ECO:0000313" key="3">
    <source>
        <dbReference type="Proteomes" id="UP000297855"/>
    </source>
</evidence>
<reference evidence="2" key="1">
    <citation type="journal article" date="2019" name="PLoS Negl. Trop. Dis.">
        <title>Revisiting the worldwide diversity of Leptospira species in the environment.</title>
        <authorList>
            <person name="Vincent A.T."/>
            <person name="Schiettekatte O."/>
            <person name="Bourhy P."/>
            <person name="Veyrier F.J."/>
            <person name="Picardeau M."/>
        </authorList>
    </citation>
    <scope>NUCLEOTIDE SEQUENCE [LARGE SCALE GENOMIC DNA]</scope>
    <source>
        <strain evidence="2">SCS5</strain>
    </source>
</reference>
<gene>
    <name evidence="2" type="ORF">EHO61_06415</name>
</gene>
<feature type="transmembrane region" description="Helical" evidence="1">
    <location>
        <begin position="17"/>
        <end position="37"/>
    </location>
</feature>
<feature type="transmembrane region" description="Helical" evidence="1">
    <location>
        <begin position="269"/>
        <end position="294"/>
    </location>
</feature>
<feature type="transmembrane region" description="Helical" evidence="1">
    <location>
        <begin position="306"/>
        <end position="325"/>
    </location>
</feature>
<keyword evidence="1" id="KW-0472">Membrane</keyword>
<feature type="transmembrane region" description="Helical" evidence="1">
    <location>
        <begin position="95"/>
        <end position="115"/>
    </location>
</feature>
<proteinExistence type="predicted"/>
<dbReference type="InterPro" id="IPR018650">
    <property type="entry name" value="STSV1_Orf64"/>
</dbReference>
<organism evidence="2 3">
    <name type="scientific">Leptospira fluminis</name>
    <dbReference type="NCBI Taxonomy" id="2484979"/>
    <lineage>
        <taxon>Bacteria</taxon>
        <taxon>Pseudomonadati</taxon>
        <taxon>Spirochaetota</taxon>
        <taxon>Spirochaetia</taxon>
        <taxon>Leptospirales</taxon>
        <taxon>Leptospiraceae</taxon>
        <taxon>Leptospira</taxon>
    </lineage>
</organism>
<feature type="transmembrane region" description="Helical" evidence="1">
    <location>
        <begin position="337"/>
        <end position="360"/>
    </location>
</feature>